<dbReference type="EMBL" id="JAPDRQ010000009">
    <property type="protein sequence ID" value="KAJ9663372.1"/>
    <property type="molecule type" value="Genomic_DNA"/>
</dbReference>
<comment type="caution">
    <text evidence="1">The sequence shown here is derived from an EMBL/GenBank/DDBJ whole genome shotgun (WGS) entry which is preliminary data.</text>
</comment>
<proteinExistence type="predicted"/>
<name>A0ACC3AIZ8_9EURO</name>
<organism evidence="1 2">
    <name type="scientific">Neophaeococcomyces mojaviensis</name>
    <dbReference type="NCBI Taxonomy" id="3383035"/>
    <lineage>
        <taxon>Eukaryota</taxon>
        <taxon>Fungi</taxon>
        <taxon>Dikarya</taxon>
        <taxon>Ascomycota</taxon>
        <taxon>Pezizomycotina</taxon>
        <taxon>Eurotiomycetes</taxon>
        <taxon>Chaetothyriomycetidae</taxon>
        <taxon>Chaetothyriales</taxon>
        <taxon>Chaetothyriales incertae sedis</taxon>
        <taxon>Neophaeococcomyces</taxon>
    </lineage>
</organism>
<reference evidence="1" key="1">
    <citation type="submission" date="2022-10" db="EMBL/GenBank/DDBJ databases">
        <title>Culturing micro-colonial fungi from biological soil crusts in the Mojave desert and describing Neophaeococcomyces mojavensis, and introducing the new genera and species Taxawa tesnikishii.</title>
        <authorList>
            <person name="Kurbessoian T."/>
            <person name="Stajich J.E."/>
        </authorList>
    </citation>
    <scope>NUCLEOTIDE SEQUENCE</scope>
    <source>
        <strain evidence="1">JES_112</strain>
    </source>
</reference>
<evidence type="ECO:0000313" key="2">
    <source>
        <dbReference type="Proteomes" id="UP001172386"/>
    </source>
</evidence>
<protein>
    <submittedName>
        <fullName evidence="1">Uncharacterized protein</fullName>
    </submittedName>
</protein>
<evidence type="ECO:0000313" key="1">
    <source>
        <dbReference type="EMBL" id="KAJ9663372.1"/>
    </source>
</evidence>
<gene>
    <name evidence="1" type="ORF">H2198_000889</name>
</gene>
<accession>A0ACC3AIZ8</accession>
<dbReference type="Proteomes" id="UP001172386">
    <property type="component" value="Unassembled WGS sequence"/>
</dbReference>
<keyword evidence="2" id="KW-1185">Reference proteome</keyword>
<sequence>MDGEVSTASSTDDVRSTTSADSSFYGNKEVKQRYESRARKFDTDAYWRIHHWNIQVIAFKEFANNSQEWKVECKKRKHDGATHEGIKSGPKIKKSKIVDEVSANQALVLQSEPYNPYEGNPTALKVGESLDDFAARLKPSSADTTQPWIWCANFNTSHQPVIENLAVFRQVGTNLLEKFMLKRQNLEASFDPPKPAGTITRMLLADRDQLEYDILHAAQQNGIVSGKWLLFPSPNKVDAYWSAVVRGTVEGRLGISAKVATKTKTSSHNDSSQVICVYTKDFNDEKDIRRVLKELIRLGLAEEHVGPSSGWKHVFDVKGQIYYKPDAYTYLDIMSQNEYKIRPSLWATSWLLTEQDIQGDKVQACTEMWRIENKARSRKW</sequence>